<dbReference type="GO" id="GO:0005829">
    <property type="term" value="C:cytosol"/>
    <property type="evidence" value="ECO:0007669"/>
    <property type="project" value="TreeGrafter"/>
</dbReference>
<dbReference type="InterPro" id="IPR000362">
    <property type="entry name" value="Fumarate_lyase_fam"/>
</dbReference>
<evidence type="ECO:0000256" key="2">
    <source>
        <dbReference type="ARBA" id="ARBA00004734"/>
    </source>
</evidence>
<evidence type="ECO:0000256" key="9">
    <source>
        <dbReference type="ARBA" id="ARBA00030717"/>
    </source>
</evidence>
<dbReference type="AlphaFoldDB" id="A0A0H2MEW5"/>
<evidence type="ECO:0000313" key="15">
    <source>
        <dbReference type="Proteomes" id="UP000035444"/>
    </source>
</evidence>
<dbReference type="GO" id="GO:0004018">
    <property type="term" value="F:N6-(1,2-dicarboxyethyl)AMP AMP-lyase (fumarate-forming) activity"/>
    <property type="evidence" value="ECO:0007669"/>
    <property type="project" value="UniProtKB-UniRule"/>
</dbReference>
<protein>
    <recommendedName>
        <fullName evidence="5 11">Adenylosuccinate lyase</fullName>
        <shortName evidence="12">ASL</shortName>
        <ecNumber evidence="4 11">4.3.2.2</ecNumber>
    </recommendedName>
    <alternativeName>
        <fullName evidence="9 12">Adenylosuccinase</fullName>
    </alternativeName>
</protein>
<dbReference type="GO" id="GO:0044208">
    <property type="term" value="P:'de novo' AMP biosynthetic process"/>
    <property type="evidence" value="ECO:0007669"/>
    <property type="project" value="UniProtKB-UniPathway"/>
</dbReference>
<dbReference type="UniPathway" id="UPA00074">
    <property type="reaction ID" value="UER00132"/>
</dbReference>
<dbReference type="UniPathway" id="UPA00075">
    <property type="reaction ID" value="UER00336"/>
</dbReference>
<keyword evidence="15" id="KW-1185">Reference proteome</keyword>
<evidence type="ECO:0000256" key="4">
    <source>
        <dbReference type="ARBA" id="ARBA00012339"/>
    </source>
</evidence>
<dbReference type="InterPro" id="IPR020557">
    <property type="entry name" value="Fumarate_lyase_CS"/>
</dbReference>
<comment type="pathway">
    <text evidence="2 12">Purine metabolism; AMP biosynthesis via de novo pathway; AMP from IMP: step 2/2.</text>
</comment>
<dbReference type="GO" id="GO:0006189">
    <property type="term" value="P:'de novo' IMP biosynthetic process"/>
    <property type="evidence" value="ECO:0007669"/>
    <property type="project" value="UniProtKB-UniPathway"/>
</dbReference>
<keyword evidence="7 12" id="KW-0456">Lyase</keyword>
<reference evidence="14 15" key="1">
    <citation type="submission" date="2015-03" db="EMBL/GenBank/DDBJ databases">
        <title>Genome Sequence of Kiloniella spongiae MEBiC09566, isolated from a marine sponge.</title>
        <authorList>
            <person name="Shao Z."/>
            <person name="Wang L."/>
            <person name="Li X."/>
        </authorList>
    </citation>
    <scope>NUCLEOTIDE SEQUENCE [LARGE SCALE GENOMIC DNA]</scope>
    <source>
        <strain evidence="14 15">MEBiC09566</strain>
    </source>
</reference>
<accession>A0A0H2MEW5</accession>
<evidence type="ECO:0000256" key="11">
    <source>
        <dbReference type="NCBIfam" id="TIGR00928"/>
    </source>
</evidence>
<evidence type="ECO:0000256" key="6">
    <source>
        <dbReference type="ARBA" id="ARBA00022755"/>
    </source>
</evidence>
<dbReference type="EMBL" id="LAQL01000017">
    <property type="protein sequence ID" value="KLN59287.1"/>
    <property type="molecule type" value="Genomic_DNA"/>
</dbReference>
<sequence length="463" mass="52357">MIPRYSRPEMTSIWEAENKFRIWFEIEAHACDAQASLGVIPKEAAAVIWEKGQIPYTPERIARIDEIEAEVKHDVIAFLTELAENVGEESRFVHQGMTSSDVLDTCLSVQMSQAADILLSDMDRLLAALEKRAKETKHMACIGRSHGIHAEPVTMGLKFARFYAEMDRNKKRLQQARDEIATCAISGAVGTFANVDPSVEEHVAKKMDLTPEPISTQVIPRDRHANYFAVLGIIASSVENIATEIRHLQRTEVREAQEYFAPGQKGSSAMPHKRNPILTENLTGLARIVRSAVTPALENVALWHERDISHSSVERMIGPDATVTLDFALNRLAGTIEKLVVYPQNMLDHMNNFGGIHDAQRVLLYLTQNDISREDAYRIVQRNAMRVWKSYGIDPDNPDSPAELDAVEKEAQEHDNRFFFFMSKDEGLMEILSVEKLSKLLDEDSISYHTKNVDRIFERIFGK</sequence>
<gene>
    <name evidence="14" type="ORF">WH96_18400</name>
</gene>
<dbReference type="SUPFAM" id="SSF48557">
    <property type="entry name" value="L-aspartase-like"/>
    <property type="match status" value="1"/>
</dbReference>
<dbReference type="RefSeq" id="WP_047765699.1">
    <property type="nucleotide sequence ID" value="NZ_LAQL01000017.1"/>
</dbReference>
<dbReference type="InterPro" id="IPR004769">
    <property type="entry name" value="Pur_lyase"/>
</dbReference>
<comment type="caution">
    <text evidence="14">The sequence shown here is derived from an EMBL/GenBank/DDBJ whole genome shotgun (WGS) entry which is preliminary data.</text>
</comment>
<keyword evidence="6 12" id="KW-0658">Purine biosynthesis</keyword>
<dbReference type="PANTHER" id="PTHR43172:SF1">
    <property type="entry name" value="ADENYLOSUCCINATE LYASE"/>
    <property type="match status" value="1"/>
</dbReference>
<dbReference type="CDD" id="cd01360">
    <property type="entry name" value="Adenylsuccinate_lyase_1"/>
    <property type="match status" value="1"/>
</dbReference>
<proteinExistence type="inferred from homology"/>
<dbReference type="EC" id="4.3.2.2" evidence="4 11"/>
<evidence type="ECO:0000256" key="10">
    <source>
        <dbReference type="ARBA" id="ARBA00049115"/>
    </source>
</evidence>
<dbReference type="SMART" id="SM00998">
    <property type="entry name" value="ADSL_C"/>
    <property type="match status" value="1"/>
</dbReference>
<dbReference type="Gene3D" id="1.10.40.30">
    <property type="entry name" value="Fumarase/aspartase (C-terminal domain)"/>
    <property type="match status" value="1"/>
</dbReference>
<feature type="domain" description="Adenylosuccinate lyase C-terminal" evidence="13">
    <location>
        <begin position="354"/>
        <end position="461"/>
    </location>
</feature>
<evidence type="ECO:0000256" key="7">
    <source>
        <dbReference type="ARBA" id="ARBA00023239"/>
    </source>
</evidence>
<evidence type="ECO:0000256" key="1">
    <source>
        <dbReference type="ARBA" id="ARBA00004706"/>
    </source>
</evidence>
<comment type="pathway">
    <text evidence="1 12">Purine metabolism; IMP biosynthesis via de novo pathway; 5-amino-1-(5-phospho-D-ribosyl)imidazole-4-carboxamide from 5-amino-1-(5-phospho-D-ribosyl)imidazole-4-carboxylate: step 2/2.</text>
</comment>
<evidence type="ECO:0000256" key="12">
    <source>
        <dbReference type="RuleBase" id="RU361172"/>
    </source>
</evidence>
<evidence type="ECO:0000313" key="14">
    <source>
        <dbReference type="EMBL" id="KLN59287.1"/>
    </source>
</evidence>
<dbReference type="Gene3D" id="1.20.200.10">
    <property type="entry name" value="Fumarase/aspartase (Central domain)"/>
    <property type="match status" value="1"/>
</dbReference>
<comment type="catalytic activity">
    <reaction evidence="10">
        <text>N(6)-(1,2-dicarboxyethyl)-AMP = fumarate + AMP</text>
        <dbReference type="Rhea" id="RHEA:16853"/>
        <dbReference type="ChEBI" id="CHEBI:29806"/>
        <dbReference type="ChEBI" id="CHEBI:57567"/>
        <dbReference type="ChEBI" id="CHEBI:456215"/>
        <dbReference type="EC" id="4.3.2.2"/>
    </reaction>
    <physiologicalReaction direction="left-to-right" evidence="10">
        <dbReference type="Rhea" id="RHEA:16854"/>
    </physiologicalReaction>
</comment>
<evidence type="ECO:0000256" key="3">
    <source>
        <dbReference type="ARBA" id="ARBA00008273"/>
    </source>
</evidence>
<comment type="similarity">
    <text evidence="3 12">Belongs to the lyase 1 family. Adenylosuccinate lyase subfamily.</text>
</comment>
<dbReference type="InterPro" id="IPR024083">
    <property type="entry name" value="Fumarase/histidase_N"/>
</dbReference>
<name>A0A0H2MEW5_9PROT</name>
<dbReference type="InterPro" id="IPR022761">
    <property type="entry name" value="Fumarate_lyase_N"/>
</dbReference>
<dbReference type="GO" id="GO:0070626">
    <property type="term" value="F:(S)-2-(5-amino-1-(5-phospho-D-ribosyl)imidazole-4-carboxamido) succinate lyase (fumarate-forming) activity"/>
    <property type="evidence" value="ECO:0007669"/>
    <property type="project" value="TreeGrafter"/>
</dbReference>
<dbReference type="PANTHER" id="PTHR43172">
    <property type="entry name" value="ADENYLOSUCCINATE LYASE"/>
    <property type="match status" value="1"/>
</dbReference>
<evidence type="ECO:0000259" key="13">
    <source>
        <dbReference type="SMART" id="SM00998"/>
    </source>
</evidence>
<comment type="catalytic activity">
    <reaction evidence="8">
        <text>(2S)-2-[5-amino-1-(5-phospho-beta-D-ribosyl)imidazole-4-carboxamido]succinate = 5-amino-1-(5-phospho-beta-D-ribosyl)imidazole-4-carboxamide + fumarate</text>
        <dbReference type="Rhea" id="RHEA:23920"/>
        <dbReference type="ChEBI" id="CHEBI:29806"/>
        <dbReference type="ChEBI" id="CHEBI:58443"/>
        <dbReference type="ChEBI" id="CHEBI:58475"/>
        <dbReference type="EC" id="4.3.2.2"/>
    </reaction>
    <physiologicalReaction direction="left-to-right" evidence="8">
        <dbReference type="Rhea" id="RHEA:23921"/>
    </physiologicalReaction>
</comment>
<dbReference type="Pfam" id="PF00206">
    <property type="entry name" value="Lyase_1"/>
    <property type="match status" value="1"/>
</dbReference>
<dbReference type="PROSITE" id="PS00163">
    <property type="entry name" value="FUMARATE_LYASES"/>
    <property type="match status" value="1"/>
</dbReference>
<dbReference type="Gene3D" id="1.10.275.10">
    <property type="entry name" value="Fumarase/aspartase (N-terminal domain)"/>
    <property type="match status" value="1"/>
</dbReference>
<dbReference type="FunFam" id="1.20.200.10:FF:000008">
    <property type="entry name" value="Adenylosuccinate lyase"/>
    <property type="match status" value="1"/>
</dbReference>
<dbReference type="InterPro" id="IPR008948">
    <property type="entry name" value="L-Aspartase-like"/>
</dbReference>
<dbReference type="PRINTS" id="PR00149">
    <property type="entry name" value="FUMRATELYASE"/>
</dbReference>
<dbReference type="NCBIfam" id="TIGR00928">
    <property type="entry name" value="purB"/>
    <property type="match status" value="1"/>
</dbReference>
<evidence type="ECO:0000256" key="8">
    <source>
        <dbReference type="ARBA" id="ARBA00024477"/>
    </source>
</evidence>
<organism evidence="14 15">
    <name type="scientific">Kiloniella spongiae</name>
    <dbReference type="NCBI Taxonomy" id="1489064"/>
    <lineage>
        <taxon>Bacteria</taxon>
        <taxon>Pseudomonadati</taxon>
        <taxon>Pseudomonadota</taxon>
        <taxon>Alphaproteobacteria</taxon>
        <taxon>Rhodospirillales</taxon>
        <taxon>Kiloniellaceae</taxon>
        <taxon>Kiloniella</taxon>
    </lineage>
</organism>
<dbReference type="PATRIC" id="fig|1489064.4.peg.682"/>
<evidence type="ECO:0000256" key="5">
    <source>
        <dbReference type="ARBA" id="ARBA00017058"/>
    </source>
</evidence>
<dbReference type="InterPro" id="IPR019468">
    <property type="entry name" value="AdenyloSucc_lyase_C"/>
</dbReference>
<dbReference type="STRING" id="1489064.WH96_18400"/>
<dbReference type="Proteomes" id="UP000035444">
    <property type="component" value="Unassembled WGS sequence"/>
</dbReference>
<dbReference type="OrthoDB" id="9768878at2"/>
<dbReference type="Pfam" id="PF10397">
    <property type="entry name" value="ADSL_C"/>
    <property type="match status" value="1"/>
</dbReference>